<dbReference type="NCBIfam" id="TIGR00136">
    <property type="entry name" value="mnmG_gidA"/>
    <property type="match status" value="1"/>
</dbReference>
<comment type="cofactor">
    <cofactor evidence="1">
        <name>FAD</name>
        <dbReference type="ChEBI" id="CHEBI:57692"/>
    </cofactor>
</comment>
<dbReference type="InterPro" id="IPR049312">
    <property type="entry name" value="GIDA_C_N"/>
</dbReference>
<dbReference type="InterPro" id="IPR002218">
    <property type="entry name" value="MnmG-rel"/>
</dbReference>
<gene>
    <name evidence="6" type="ORF">RI129_006370</name>
</gene>
<evidence type="ECO:0000313" key="7">
    <source>
        <dbReference type="Proteomes" id="UP001329430"/>
    </source>
</evidence>
<feature type="domain" description="tRNA uridine 5-carboxymethylaminomethyl modification enzyme C-terminal subdomain" evidence="5">
    <location>
        <begin position="589"/>
        <end position="661"/>
    </location>
</feature>
<dbReference type="InterPro" id="IPR044920">
    <property type="entry name" value="MnmG_C_subdom_sf"/>
</dbReference>
<dbReference type="FunFam" id="1.10.150.570:FF:000001">
    <property type="entry name" value="tRNA uridine 5-carboxymethylaminomethyl modification enzyme MnmG"/>
    <property type="match status" value="1"/>
</dbReference>
<dbReference type="PANTHER" id="PTHR11806">
    <property type="entry name" value="GLUCOSE INHIBITED DIVISION PROTEIN A"/>
    <property type="match status" value="1"/>
</dbReference>
<dbReference type="Pfam" id="PF01134">
    <property type="entry name" value="GIDA"/>
    <property type="match status" value="1"/>
</dbReference>
<evidence type="ECO:0000256" key="2">
    <source>
        <dbReference type="ARBA" id="ARBA00007653"/>
    </source>
</evidence>
<proteinExistence type="inferred from homology"/>
<dbReference type="PROSITE" id="PS01280">
    <property type="entry name" value="GIDA_1"/>
    <property type="match status" value="1"/>
</dbReference>
<accession>A0AAN7VAL1</accession>
<dbReference type="InterPro" id="IPR047001">
    <property type="entry name" value="MnmG_C_subdom"/>
</dbReference>
<organism evidence="6 7">
    <name type="scientific">Pyrocoelia pectoralis</name>
    <dbReference type="NCBI Taxonomy" id="417401"/>
    <lineage>
        <taxon>Eukaryota</taxon>
        <taxon>Metazoa</taxon>
        <taxon>Ecdysozoa</taxon>
        <taxon>Arthropoda</taxon>
        <taxon>Hexapoda</taxon>
        <taxon>Insecta</taxon>
        <taxon>Pterygota</taxon>
        <taxon>Neoptera</taxon>
        <taxon>Endopterygota</taxon>
        <taxon>Coleoptera</taxon>
        <taxon>Polyphaga</taxon>
        <taxon>Elateriformia</taxon>
        <taxon>Elateroidea</taxon>
        <taxon>Lampyridae</taxon>
        <taxon>Lampyrinae</taxon>
        <taxon>Pyrocoelia</taxon>
    </lineage>
</organism>
<dbReference type="InterPro" id="IPR020595">
    <property type="entry name" value="MnmG-rel_CS"/>
</dbReference>
<dbReference type="InterPro" id="IPR026904">
    <property type="entry name" value="MnmG_C"/>
</dbReference>
<dbReference type="InterPro" id="IPR036188">
    <property type="entry name" value="FAD/NAD-bd_sf"/>
</dbReference>
<keyword evidence="7" id="KW-1185">Reference proteome</keyword>
<dbReference type="GO" id="GO:0030488">
    <property type="term" value="P:tRNA methylation"/>
    <property type="evidence" value="ECO:0007669"/>
    <property type="project" value="TreeGrafter"/>
</dbReference>
<evidence type="ECO:0000313" key="6">
    <source>
        <dbReference type="EMBL" id="KAK5645070.1"/>
    </source>
</evidence>
<evidence type="ECO:0000259" key="5">
    <source>
        <dbReference type="SMART" id="SM01228"/>
    </source>
</evidence>
<dbReference type="SMART" id="SM01228">
    <property type="entry name" value="GIDA_assoc_3"/>
    <property type="match status" value="1"/>
</dbReference>
<comment type="similarity">
    <text evidence="2">Belongs to the MnmG family.</text>
</comment>
<dbReference type="GO" id="GO:0050660">
    <property type="term" value="F:flavin adenine dinucleotide binding"/>
    <property type="evidence" value="ECO:0007669"/>
    <property type="project" value="InterPro"/>
</dbReference>
<sequence>MFNPYKAKHIIRHIKRNFSWEHVYDVIVVGGGHAGTEASAASARMGARTLLVTHKKETIGCNTLCVKYNLTSTILGEMSCNPSFGGVGKGHLMKEIDALDGVCGRICDLSGVQYKVLNKSKGPAVWGPRAQIDRELYKNHLQKELQNTPNLEILVGAVEDLITENPHAVNNRNVFDCGGIILSDGTRIKSKSVVITTGTFLKACINIGLEKRPAGRIGDISSIGLANTLAGLGLKMGRLKTGTPPRLLAKSINFSVCDKQFGDDPPTPFSFMNRKVWINPKEQKICYITHTTAAIESVVKDNIHVNRHVREEVRGPRYCPSIESKVLRFGGRRHQIWLEPEGINSEIIYPNGLSCTLPEELQVKLIRTIPSLENAELVRPGYGVEYEYVDPRELQNTLELKCVKGLFLAGQINGTTGYEEAAAQGIIGGINAAAKALNTAPLTINRTEGYIGVLIDDLTTQGATEPYRMFTSRAEFRLTLRPDNADLRLTRKGFNVGCVSKERFSQMQYVEEKLHKGINVLKDINKTSLTWRNLLNIGCSPNNQQKSAFNMLAYSAKVNVTLDMLTKVCPDLKIYTDDEVVGQRLKVEALYEAAIAEQAEDIEEMRKDESLVLPYDLDYTSDNLNLSLEEKEKLLAVQPQTIGAASRIPGITPSTVLRLLRFVKNKAPHNHVLVS</sequence>
<dbReference type="InterPro" id="IPR040131">
    <property type="entry name" value="MnmG_N"/>
</dbReference>
<dbReference type="SUPFAM" id="SSF51905">
    <property type="entry name" value="FAD/NAD(P)-binding domain"/>
    <property type="match status" value="1"/>
</dbReference>
<dbReference type="Gene3D" id="3.50.50.60">
    <property type="entry name" value="FAD/NAD(P)-binding domain"/>
    <property type="match status" value="2"/>
</dbReference>
<dbReference type="GO" id="GO:0005739">
    <property type="term" value="C:mitochondrion"/>
    <property type="evidence" value="ECO:0007669"/>
    <property type="project" value="GOC"/>
</dbReference>
<dbReference type="PANTHER" id="PTHR11806:SF0">
    <property type="entry name" value="PROTEIN MTO1 HOMOLOG, MITOCHONDRIAL"/>
    <property type="match status" value="1"/>
</dbReference>
<dbReference type="GO" id="GO:0005829">
    <property type="term" value="C:cytosol"/>
    <property type="evidence" value="ECO:0007669"/>
    <property type="project" value="TreeGrafter"/>
</dbReference>
<dbReference type="Pfam" id="PF21680">
    <property type="entry name" value="GIDA_C_1st"/>
    <property type="match status" value="1"/>
</dbReference>
<dbReference type="Pfam" id="PF13932">
    <property type="entry name" value="SAM_GIDA_C"/>
    <property type="match status" value="1"/>
</dbReference>
<dbReference type="FunFam" id="3.50.50.60:FF:000082">
    <property type="entry name" value="protein MTO1 homolog, mitochondrial isoform X1"/>
    <property type="match status" value="1"/>
</dbReference>
<dbReference type="Gene3D" id="1.10.150.570">
    <property type="entry name" value="GidA associated domain, C-terminal subdomain"/>
    <property type="match status" value="1"/>
</dbReference>
<dbReference type="InterPro" id="IPR004416">
    <property type="entry name" value="MnmG"/>
</dbReference>
<keyword evidence="4" id="KW-0274">FAD</keyword>
<name>A0AAN7VAL1_9COLE</name>
<dbReference type="GO" id="GO:0070899">
    <property type="term" value="P:mitochondrial tRNA wobble uridine modification"/>
    <property type="evidence" value="ECO:0007669"/>
    <property type="project" value="UniProtKB-ARBA"/>
</dbReference>
<dbReference type="EMBL" id="JAVRBK010000004">
    <property type="protein sequence ID" value="KAK5645070.1"/>
    <property type="molecule type" value="Genomic_DNA"/>
</dbReference>
<protein>
    <recommendedName>
        <fullName evidence="5">tRNA uridine 5-carboxymethylaminomethyl modification enzyme C-terminal subdomain domain-containing protein</fullName>
    </recommendedName>
</protein>
<evidence type="ECO:0000256" key="3">
    <source>
        <dbReference type="ARBA" id="ARBA00022630"/>
    </source>
</evidence>
<comment type="caution">
    <text evidence="6">The sequence shown here is derived from an EMBL/GenBank/DDBJ whole genome shotgun (WGS) entry which is preliminary data.</text>
</comment>
<dbReference type="Proteomes" id="UP001329430">
    <property type="component" value="Chromosome 4"/>
</dbReference>
<dbReference type="FunFam" id="3.50.50.60:FF:000002">
    <property type="entry name" value="tRNA uridine 5-carboxymethylaminomethyl modification enzyme MnmG"/>
    <property type="match status" value="1"/>
</dbReference>
<reference evidence="6 7" key="1">
    <citation type="journal article" date="2024" name="Insects">
        <title>An Improved Chromosome-Level Genome Assembly of the Firefly Pyrocoelia pectoralis.</title>
        <authorList>
            <person name="Fu X."/>
            <person name="Meyer-Rochow V.B."/>
            <person name="Ballantyne L."/>
            <person name="Zhu X."/>
        </authorList>
    </citation>
    <scope>NUCLEOTIDE SEQUENCE [LARGE SCALE GENOMIC DNA]</scope>
    <source>
        <strain evidence="6">XCY_ONT2</strain>
    </source>
</reference>
<evidence type="ECO:0000256" key="1">
    <source>
        <dbReference type="ARBA" id="ARBA00001974"/>
    </source>
</evidence>
<keyword evidence="3" id="KW-0285">Flavoprotein</keyword>
<dbReference type="AlphaFoldDB" id="A0AAN7VAL1"/>
<evidence type="ECO:0000256" key="4">
    <source>
        <dbReference type="ARBA" id="ARBA00022827"/>
    </source>
</evidence>